<organism evidence="1 2">
    <name type="scientific">Leeuwenhoekiella marinoflava</name>
    <dbReference type="NCBI Taxonomy" id="988"/>
    <lineage>
        <taxon>Bacteria</taxon>
        <taxon>Pseudomonadati</taxon>
        <taxon>Bacteroidota</taxon>
        <taxon>Flavobacteriia</taxon>
        <taxon>Flavobacteriales</taxon>
        <taxon>Flavobacteriaceae</taxon>
        <taxon>Leeuwenhoekiella</taxon>
    </lineage>
</organism>
<dbReference type="AlphaFoldDB" id="A0A4Q0PPA9"/>
<sequence length="83" mass="9794">MILDGILYGNIHYLRRFFAYNLVHDEWTPEVFDSEANPADDSILENESSSMYSHLLTHSDCEEFYIPQEFDDIIFETKETPVK</sequence>
<accession>A0A4Q0PPA9</accession>
<dbReference type="STRING" id="1122159.SAMN02745246_01059"/>
<dbReference type="EMBL" id="QOVL01000004">
    <property type="protein sequence ID" value="RXG32294.1"/>
    <property type="molecule type" value="Genomic_DNA"/>
</dbReference>
<dbReference type="Proteomes" id="UP000290608">
    <property type="component" value="Unassembled WGS sequence"/>
</dbReference>
<protein>
    <submittedName>
        <fullName evidence="1">Uncharacterized protein</fullName>
    </submittedName>
</protein>
<evidence type="ECO:0000313" key="2">
    <source>
        <dbReference type="Proteomes" id="UP000290608"/>
    </source>
</evidence>
<comment type="caution">
    <text evidence="1">The sequence shown here is derived from an EMBL/GenBank/DDBJ whole genome shotgun (WGS) entry which is preliminary data.</text>
</comment>
<name>A0A4Q0PPA9_9FLAO</name>
<reference evidence="1 2" key="1">
    <citation type="submission" date="2018-07" db="EMBL/GenBank/DDBJ databases">
        <title>Leeuwenhoekiella genomics.</title>
        <authorList>
            <person name="Tahon G."/>
            <person name="Willems A."/>
        </authorList>
    </citation>
    <scope>NUCLEOTIDE SEQUENCE [LARGE SCALE GENOMIC DNA]</scope>
    <source>
        <strain evidence="1 2">LMG 1345</strain>
    </source>
</reference>
<dbReference type="RefSeq" id="WP_073097926.1">
    <property type="nucleotide sequence ID" value="NZ_QOVL01000004.1"/>
</dbReference>
<proteinExistence type="predicted"/>
<evidence type="ECO:0000313" key="1">
    <source>
        <dbReference type="EMBL" id="RXG32294.1"/>
    </source>
</evidence>
<gene>
    <name evidence="1" type="ORF">DSL99_1100</name>
</gene>